<accession>A0A8T0MDI1</accession>
<keyword evidence="3" id="KW-1185">Reference proteome</keyword>
<evidence type="ECO:0000313" key="3">
    <source>
        <dbReference type="Proteomes" id="UP000823388"/>
    </source>
</evidence>
<evidence type="ECO:0000313" key="2">
    <source>
        <dbReference type="EMBL" id="KAG2534915.1"/>
    </source>
</evidence>
<dbReference type="EMBL" id="CM029054">
    <property type="protein sequence ID" value="KAG2534915.1"/>
    <property type="molecule type" value="Genomic_DNA"/>
</dbReference>
<feature type="region of interest" description="Disordered" evidence="1">
    <location>
        <begin position="293"/>
        <end position="314"/>
    </location>
</feature>
<feature type="compositionally biased region" description="Basic residues" evidence="1">
    <location>
        <begin position="1"/>
        <end position="10"/>
    </location>
</feature>
<name>A0A8T0MDI1_PANVG</name>
<proteinExistence type="predicted"/>
<dbReference type="AlphaFoldDB" id="A0A8T0MDI1"/>
<feature type="region of interest" description="Disordered" evidence="1">
    <location>
        <begin position="1"/>
        <end position="43"/>
    </location>
</feature>
<sequence>MQATGARRRAVGGAAHRAATRWEHRRTQPRWPRSRPWTEDDDGAAAERAVPLLVPLSVGAVGAAADAIGNVVREGEEAVELPAAGFGGKQGRRGCVRRPGATGPARVLVVALLLGGRGVAGRPARHRRGRERRHTDCLAPAANAASVAAPPADACELSSPRFPPPHAALPAAWIPSRGSGACWRRSCCARRSSWCWQPRRACCARRSSWCWQPRRAAAGRCLRRRSGWWRSAASSCSGRAVLCPGLRAPDRDAGLPRRPVPWPPRAGPRRWGCRSVLTRDAQCTGLVQIYAGSRSARREGRRKKKRKREGGGFK</sequence>
<protein>
    <submittedName>
        <fullName evidence="2">Uncharacterized protein</fullName>
    </submittedName>
</protein>
<evidence type="ECO:0000256" key="1">
    <source>
        <dbReference type="SAM" id="MobiDB-lite"/>
    </source>
</evidence>
<reference evidence="2" key="1">
    <citation type="submission" date="2020-05" db="EMBL/GenBank/DDBJ databases">
        <title>WGS assembly of Panicum virgatum.</title>
        <authorList>
            <person name="Lovell J.T."/>
            <person name="Jenkins J."/>
            <person name="Shu S."/>
            <person name="Juenger T.E."/>
            <person name="Schmutz J."/>
        </authorList>
    </citation>
    <scope>NUCLEOTIDE SEQUENCE</scope>
    <source>
        <strain evidence="2">AP13</strain>
    </source>
</reference>
<comment type="caution">
    <text evidence="2">The sequence shown here is derived from an EMBL/GenBank/DDBJ whole genome shotgun (WGS) entry which is preliminary data.</text>
</comment>
<gene>
    <name evidence="2" type="ORF">PVAP13_9NG071973</name>
</gene>
<dbReference type="Proteomes" id="UP000823388">
    <property type="component" value="Chromosome 9N"/>
</dbReference>
<organism evidence="2 3">
    <name type="scientific">Panicum virgatum</name>
    <name type="common">Blackwell switchgrass</name>
    <dbReference type="NCBI Taxonomy" id="38727"/>
    <lineage>
        <taxon>Eukaryota</taxon>
        <taxon>Viridiplantae</taxon>
        <taxon>Streptophyta</taxon>
        <taxon>Embryophyta</taxon>
        <taxon>Tracheophyta</taxon>
        <taxon>Spermatophyta</taxon>
        <taxon>Magnoliopsida</taxon>
        <taxon>Liliopsida</taxon>
        <taxon>Poales</taxon>
        <taxon>Poaceae</taxon>
        <taxon>PACMAD clade</taxon>
        <taxon>Panicoideae</taxon>
        <taxon>Panicodae</taxon>
        <taxon>Paniceae</taxon>
        <taxon>Panicinae</taxon>
        <taxon>Panicum</taxon>
        <taxon>Panicum sect. Hiantes</taxon>
    </lineage>
</organism>
<feature type="compositionally biased region" description="Basic residues" evidence="1">
    <location>
        <begin position="299"/>
        <end position="308"/>
    </location>
</feature>